<dbReference type="KEGG" id="stae:HNV11_12950"/>
<dbReference type="Pfam" id="PF04397">
    <property type="entry name" value="LytTR"/>
    <property type="match status" value="1"/>
</dbReference>
<dbReference type="AlphaFoldDB" id="A0A6M5Y757"/>
<evidence type="ECO:0000259" key="1">
    <source>
        <dbReference type="PROSITE" id="PS50930"/>
    </source>
</evidence>
<dbReference type="RefSeq" id="WP_171740063.1">
    <property type="nucleotide sequence ID" value="NZ_CP053435.1"/>
</dbReference>
<accession>A0A6M5Y757</accession>
<dbReference type="PROSITE" id="PS50930">
    <property type="entry name" value="HTH_LYTTR"/>
    <property type="match status" value="1"/>
</dbReference>
<dbReference type="PANTHER" id="PTHR37299:SF1">
    <property type="entry name" value="STAGE 0 SPORULATION PROTEIN A HOMOLOG"/>
    <property type="match status" value="1"/>
</dbReference>
<dbReference type="EMBL" id="CP053435">
    <property type="protein sequence ID" value="QJW90218.1"/>
    <property type="molecule type" value="Genomic_DNA"/>
</dbReference>
<name>A0A6M5Y757_9BACT</name>
<gene>
    <name evidence="2" type="ORF">HNV11_12950</name>
</gene>
<sequence length="127" mass="14911">MVQGVSAVFGRTTPLLHWPPIKVYTRDTGRQSFQVMDLLYAQAEANYSWLNWADGQRMLLPRPLNYYVAKLPPECFIRLHRNCLVNRYYVHHLERTDQGGLVYLTTGEALPVSRRRWGAIYHQLQCF</sequence>
<dbReference type="GO" id="GO:0000156">
    <property type="term" value="F:phosphorelay response regulator activity"/>
    <property type="evidence" value="ECO:0007669"/>
    <property type="project" value="InterPro"/>
</dbReference>
<evidence type="ECO:0000313" key="3">
    <source>
        <dbReference type="Proteomes" id="UP000502756"/>
    </source>
</evidence>
<evidence type="ECO:0000313" key="2">
    <source>
        <dbReference type="EMBL" id="QJW90218.1"/>
    </source>
</evidence>
<protein>
    <submittedName>
        <fullName evidence="2">LytTR family transcriptional regulator</fullName>
    </submittedName>
</protein>
<dbReference type="SMART" id="SM00850">
    <property type="entry name" value="LytTR"/>
    <property type="match status" value="1"/>
</dbReference>
<dbReference type="PANTHER" id="PTHR37299">
    <property type="entry name" value="TRANSCRIPTIONAL REGULATOR-RELATED"/>
    <property type="match status" value="1"/>
</dbReference>
<dbReference type="InterPro" id="IPR046947">
    <property type="entry name" value="LytR-like"/>
</dbReference>
<keyword evidence="3" id="KW-1185">Reference proteome</keyword>
<dbReference type="GO" id="GO:0003677">
    <property type="term" value="F:DNA binding"/>
    <property type="evidence" value="ECO:0007669"/>
    <property type="project" value="InterPro"/>
</dbReference>
<organism evidence="2 3">
    <name type="scientific">Spirosoma taeanense</name>
    <dbReference type="NCBI Taxonomy" id="2735870"/>
    <lineage>
        <taxon>Bacteria</taxon>
        <taxon>Pseudomonadati</taxon>
        <taxon>Bacteroidota</taxon>
        <taxon>Cytophagia</taxon>
        <taxon>Cytophagales</taxon>
        <taxon>Cytophagaceae</taxon>
        <taxon>Spirosoma</taxon>
    </lineage>
</organism>
<proteinExistence type="predicted"/>
<dbReference type="InterPro" id="IPR007492">
    <property type="entry name" value="LytTR_DNA-bd_dom"/>
</dbReference>
<feature type="domain" description="HTH LytTR-type" evidence="1">
    <location>
        <begin position="21"/>
        <end position="126"/>
    </location>
</feature>
<dbReference type="Proteomes" id="UP000502756">
    <property type="component" value="Chromosome"/>
</dbReference>
<reference evidence="2 3" key="1">
    <citation type="submission" date="2020-05" db="EMBL/GenBank/DDBJ databases">
        <title>Genome sequencing of Spirosoma sp. TS118.</title>
        <authorList>
            <person name="Lee J.-H."/>
            <person name="Jeong S."/>
            <person name="Zhao L."/>
            <person name="Jung J.-H."/>
            <person name="Kim M.-K."/>
            <person name="Lim S."/>
        </authorList>
    </citation>
    <scope>NUCLEOTIDE SEQUENCE [LARGE SCALE GENOMIC DNA]</scope>
    <source>
        <strain evidence="2 3">TS118</strain>
    </source>
</reference>
<dbReference type="Gene3D" id="2.40.50.1020">
    <property type="entry name" value="LytTr DNA-binding domain"/>
    <property type="match status" value="1"/>
</dbReference>